<keyword evidence="3" id="KW-1185">Reference proteome</keyword>
<organism evidence="2 3">
    <name type="scientific">Microbacterium flavum</name>
    <dbReference type="NCBI Taxonomy" id="415216"/>
    <lineage>
        <taxon>Bacteria</taxon>
        <taxon>Bacillati</taxon>
        <taxon>Actinomycetota</taxon>
        <taxon>Actinomycetes</taxon>
        <taxon>Micrococcales</taxon>
        <taxon>Microbacteriaceae</taxon>
        <taxon>Microbacterium</taxon>
    </lineage>
</organism>
<gene>
    <name evidence="2" type="ORF">J0P97_11460</name>
</gene>
<accession>A0ABS5XVX8</accession>
<evidence type="ECO:0000256" key="1">
    <source>
        <dbReference type="SAM" id="Phobius"/>
    </source>
</evidence>
<feature type="transmembrane region" description="Helical" evidence="1">
    <location>
        <begin position="49"/>
        <end position="69"/>
    </location>
</feature>
<dbReference type="RefSeq" id="WP_215487917.1">
    <property type="nucleotide sequence ID" value="NZ_BAAAPJ010000008.1"/>
</dbReference>
<keyword evidence="1" id="KW-1133">Transmembrane helix</keyword>
<dbReference type="EMBL" id="JAFLHG010000010">
    <property type="protein sequence ID" value="MBT8798685.1"/>
    <property type="molecule type" value="Genomic_DNA"/>
</dbReference>
<evidence type="ECO:0008006" key="4">
    <source>
        <dbReference type="Google" id="ProtNLM"/>
    </source>
</evidence>
<protein>
    <recommendedName>
        <fullName evidence="4">Integral membrane protein</fullName>
    </recommendedName>
</protein>
<evidence type="ECO:0000313" key="3">
    <source>
        <dbReference type="Proteomes" id="UP000740605"/>
    </source>
</evidence>
<reference evidence="2 3" key="1">
    <citation type="submission" date="2021-03" db="EMBL/GenBank/DDBJ databases">
        <title>Microbacterium pauli sp. nov., isolated from microfiltered milk.</title>
        <authorList>
            <person name="Bellassi P."/>
            <person name="Fontana A."/>
            <person name="Callegari M.L."/>
            <person name="Lorenzo M."/>
            <person name="Cappa F."/>
        </authorList>
    </citation>
    <scope>NUCLEOTIDE SEQUENCE [LARGE SCALE GENOMIC DNA]</scope>
    <source>
        <strain evidence="2 3">DSM 18909</strain>
    </source>
</reference>
<keyword evidence="1" id="KW-0812">Transmembrane</keyword>
<evidence type="ECO:0000313" key="2">
    <source>
        <dbReference type="EMBL" id="MBT8798685.1"/>
    </source>
</evidence>
<dbReference type="Proteomes" id="UP000740605">
    <property type="component" value="Unassembled WGS sequence"/>
</dbReference>
<feature type="transmembrane region" description="Helical" evidence="1">
    <location>
        <begin position="21"/>
        <end position="43"/>
    </location>
</feature>
<sequence>MTGAESDGHARTRVMRVRRVRVLRGSLAAAIAVLIASTAHTLAGGDAPPLWLAVAVAILAAPLCIALVGSRRSGARALPRLAAAVATAQIALHAAFAAVGDTAPRAGVPGAPTVAAHHHTLDMSALLGSAPSSITAMDATMTAGHVCAAALTFLVLAWGEQLIAAIARGIRQLLRRRALSPHRPHLRPAPVAGRDARVATRLLFLCAMRRGPPAGPALLLAA</sequence>
<feature type="transmembrane region" description="Helical" evidence="1">
    <location>
        <begin position="143"/>
        <end position="167"/>
    </location>
</feature>
<feature type="transmembrane region" description="Helical" evidence="1">
    <location>
        <begin position="81"/>
        <end position="99"/>
    </location>
</feature>
<comment type="caution">
    <text evidence="2">The sequence shown here is derived from an EMBL/GenBank/DDBJ whole genome shotgun (WGS) entry which is preliminary data.</text>
</comment>
<name>A0ABS5XVX8_9MICO</name>
<keyword evidence="1" id="KW-0472">Membrane</keyword>
<proteinExistence type="predicted"/>